<dbReference type="Proteomes" id="UP000789508">
    <property type="component" value="Unassembled WGS sequence"/>
</dbReference>
<evidence type="ECO:0000313" key="2">
    <source>
        <dbReference type="Proteomes" id="UP000789508"/>
    </source>
</evidence>
<dbReference type="Pfam" id="PF08238">
    <property type="entry name" value="Sel1"/>
    <property type="match status" value="3"/>
</dbReference>
<dbReference type="SMART" id="SM00671">
    <property type="entry name" value="SEL1"/>
    <property type="match status" value="3"/>
</dbReference>
<sequence>MASECLDPEVQYKIARLYRKGIGTPVDENLAFQWYKKSADNGFNKAKCKLGKCFEKGIGVSKNTRKAVWWYKKAAIEQTSQNSSAGDYYLGSCYHEGIGTLKDIHMALRWYRKGVNKNCKLSANILLQMLNHND</sequence>
<gene>
    <name evidence="1" type="ORF">ALEPTO_LOCUS11857</name>
</gene>
<dbReference type="SUPFAM" id="SSF81901">
    <property type="entry name" value="HCP-like"/>
    <property type="match status" value="1"/>
</dbReference>
<proteinExistence type="predicted"/>
<evidence type="ECO:0000313" key="1">
    <source>
        <dbReference type="EMBL" id="CAG8709263.1"/>
    </source>
</evidence>
<name>A0A9N9N739_9GLOM</name>
<reference evidence="1" key="1">
    <citation type="submission" date="2021-06" db="EMBL/GenBank/DDBJ databases">
        <authorList>
            <person name="Kallberg Y."/>
            <person name="Tangrot J."/>
            <person name="Rosling A."/>
        </authorList>
    </citation>
    <scope>NUCLEOTIDE SEQUENCE</scope>
    <source>
        <strain evidence="1">FL130A</strain>
    </source>
</reference>
<dbReference type="EMBL" id="CAJVPS010021932">
    <property type="protein sequence ID" value="CAG8709263.1"/>
    <property type="molecule type" value="Genomic_DNA"/>
</dbReference>
<dbReference type="AlphaFoldDB" id="A0A9N9N739"/>
<dbReference type="InterPro" id="IPR011990">
    <property type="entry name" value="TPR-like_helical_dom_sf"/>
</dbReference>
<dbReference type="PANTHER" id="PTHR43628">
    <property type="entry name" value="ACTIVATOR OF C KINASE PROTEIN 1-RELATED"/>
    <property type="match status" value="1"/>
</dbReference>
<keyword evidence="2" id="KW-1185">Reference proteome</keyword>
<comment type="caution">
    <text evidence="1">The sequence shown here is derived from an EMBL/GenBank/DDBJ whole genome shotgun (WGS) entry which is preliminary data.</text>
</comment>
<dbReference type="Gene3D" id="1.25.40.10">
    <property type="entry name" value="Tetratricopeptide repeat domain"/>
    <property type="match status" value="1"/>
</dbReference>
<feature type="non-terminal residue" evidence="1">
    <location>
        <position position="134"/>
    </location>
</feature>
<accession>A0A9N9N739</accession>
<dbReference type="PANTHER" id="PTHR43628:SF1">
    <property type="entry name" value="CHITIN SYNTHASE REGULATORY FACTOR 2-RELATED"/>
    <property type="match status" value="1"/>
</dbReference>
<dbReference type="InterPro" id="IPR006597">
    <property type="entry name" value="Sel1-like"/>
</dbReference>
<dbReference type="OrthoDB" id="2384430at2759"/>
<organism evidence="1 2">
    <name type="scientific">Ambispora leptoticha</name>
    <dbReference type="NCBI Taxonomy" id="144679"/>
    <lineage>
        <taxon>Eukaryota</taxon>
        <taxon>Fungi</taxon>
        <taxon>Fungi incertae sedis</taxon>
        <taxon>Mucoromycota</taxon>
        <taxon>Glomeromycotina</taxon>
        <taxon>Glomeromycetes</taxon>
        <taxon>Archaeosporales</taxon>
        <taxon>Ambisporaceae</taxon>
        <taxon>Ambispora</taxon>
    </lineage>
</organism>
<protein>
    <submittedName>
        <fullName evidence="1">10919_t:CDS:1</fullName>
    </submittedName>
</protein>
<dbReference type="InterPro" id="IPR052945">
    <property type="entry name" value="Mitotic_Regulator"/>
</dbReference>